<dbReference type="InterPro" id="IPR031311">
    <property type="entry name" value="CHIT_BIND_RR_consensus"/>
</dbReference>
<dbReference type="EMBL" id="JBFDAA010000007">
    <property type="protein sequence ID" value="KAL1130805.1"/>
    <property type="molecule type" value="Genomic_DNA"/>
</dbReference>
<reference evidence="4 5" key="1">
    <citation type="submission" date="2024-07" db="EMBL/GenBank/DDBJ databases">
        <title>Chromosome-level genome assembly of the water stick insect Ranatra chinensis (Heteroptera: Nepidae).</title>
        <authorList>
            <person name="Liu X."/>
        </authorList>
    </citation>
    <scope>NUCLEOTIDE SEQUENCE [LARGE SCALE GENOMIC DNA]</scope>
    <source>
        <strain evidence="4">Cailab_2021Rc</strain>
        <tissue evidence="4">Muscle</tissue>
    </source>
</reference>
<keyword evidence="5" id="KW-1185">Reference proteome</keyword>
<name>A0ABD0YHN7_9HEMI</name>
<dbReference type="InterPro" id="IPR000618">
    <property type="entry name" value="Insect_cuticle"/>
</dbReference>
<evidence type="ECO:0000313" key="5">
    <source>
        <dbReference type="Proteomes" id="UP001558652"/>
    </source>
</evidence>
<gene>
    <name evidence="4" type="ORF">AAG570_012046</name>
</gene>
<dbReference type="PANTHER" id="PTHR12236">
    <property type="entry name" value="STRUCTURAL CONTITUENT OF CUTICLE"/>
    <property type="match status" value="1"/>
</dbReference>
<protein>
    <submittedName>
        <fullName evidence="4">Uncharacterized protein</fullName>
    </submittedName>
</protein>
<dbReference type="GO" id="GO:0042302">
    <property type="term" value="F:structural constituent of cuticle"/>
    <property type="evidence" value="ECO:0007669"/>
    <property type="project" value="UniProtKB-UniRule"/>
</dbReference>
<dbReference type="PROSITE" id="PS00233">
    <property type="entry name" value="CHIT_BIND_RR_1"/>
    <property type="match status" value="1"/>
</dbReference>
<accession>A0ABD0YHN7</accession>
<evidence type="ECO:0000313" key="4">
    <source>
        <dbReference type="EMBL" id="KAL1130805.1"/>
    </source>
</evidence>
<sequence>MAALCVLGFASGAPQIFQPHQAGGNYYPYDVNARGAYPQQYPFGYFQNGPAVTTYSEHRQDHFDPHPRYTFSYGVHDESTGDSKTHDEMRDGDTVQGRYSLVEPDGTRRIVDYRADSANGFNAVVHREPVDQPPQPEALLQQPSPQPHLDSAPVVDDRSFQPAGSPVPFHHPAAYDPTFQHFPHHA</sequence>
<feature type="region of interest" description="Disordered" evidence="3">
    <location>
        <begin position="128"/>
        <end position="176"/>
    </location>
</feature>
<comment type="caution">
    <text evidence="4">The sequence shown here is derived from an EMBL/GenBank/DDBJ whole genome shotgun (WGS) entry which is preliminary data.</text>
</comment>
<organism evidence="4 5">
    <name type="scientific">Ranatra chinensis</name>
    <dbReference type="NCBI Taxonomy" id="642074"/>
    <lineage>
        <taxon>Eukaryota</taxon>
        <taxon>Metazoa</taxon>
        <taxon>Ecdysozoa</taxon>
        <taxon>Arthropoda</taxon>
        <taxon>Hexapoda</taxon>
        <taxon>Insecta</taxon>
        <taxon>Pterygota</taxon>
        <taxon>Neoptera</taxon>
        <taxon>Paraneoptera</taxon>
        <taxon>Hemiptera</taxon>
        <taxon>Heteroptera</taxon>
        <taxon>Panheteroptera</taxon>
        <taxon>Nepomorpha</taxon>
        <taxon>Nepidae</taxon>
        <taxon>Ranatrinae</taxon>
        <taxon>Ranatra</taxon>
    </lineage>
</organism>
<evidence type="ECO:0000256" key="1">
    <source>
        <dbReference type="ARBA" id="ARBA00022460"/>
    </source>
</evidence>
<dbReference type="Proteomes" id="UP001558652">
    <property type="component" value="Unassembled WGS sequence"/>
</dbReference>
<dbReference type="AlphaFoldDB" id="A0ABD0YHN7"/>
<dbReference type="PANTHER" id="PTHR12236:SF95">
    <property type="entry name" value="CUTICULAR PROTEIN 76BD, ISOFORM C-RELATED"/>
    <property type="match status" value="1"/>
</dbReference>
<proteinExistence type="predicted"/>
<keyword evidence="1 2" id="KW-0193">Cuticle</keyword>
<dbReference type="InterPro" id="IPR051217">
    <property type="entry name" value="Insect_Cuticle_Struc_Prot"/>
</dbReference>
<evidence type="ECO:0000256" key="2">
    <source>
        <dbReference type="PROSITE-ProRule" id="PRU00497"/>
    </source>
</evidence>
<dbReference type="PROSITE" id="PS51155">
    <property type="entry name" value="CHIT_BIND_RR_2"/>
    <property type="match status" value="1"/>
</dbReference>
<evidence type="ECO:0000256" key="3">
    <source>
        <dbReference type="SAM" id="MobiDB-lite"/>
    </source>
</evidence>
<dbReference type="Pfam" id="PF00379">
    <property type="entry name" value="Chitin_bind_4"/>
    <property type="match status" value="1"/>
</dbReference>
<dbReference type="PRINTS" id="PR00947">
    <property type="entry name" value="CUTICLE"/>
</dbReference>